<evidence type="ECO:0000256" key="2">
    <source>
        <dbReference type="ARBA" id="ARBA00023015"/>
    </source>
</evidence>
<dbReference type="SUPFAM" id="SSF53850">
    <property type="entry name" value="Periplasmic binding protein-like II"/>
    <property type="match status" value="1"/>
</dbReference>
<dbReference type="Gene3D" id="1.10.10.10">
    <property type="entry name" value="Winged helix-like DNA-binding domain superfamily/Winged helix DNA-binding domain"/>
    <property type="match status" value="1"/>
</dbReference>
<sequence length="294" mass="33766">MELRHLKYFQVVSQLSSLTKAAEVLHLTQPSLTVAMQKLEEELKVPLFDRSQRSLSLTLEGNLFLQHVNDILRRVNDSVSEMQDYRTMQTGTIKVGIPPMIGVFLFPHIFSKFRSLYPNFELTIVEQGTLSILRLLEQGKLDIGFGVLFDHQSAAMETLPVVQRQIVVCLPHEHSLQVLPQIPITALREEPFILLQEDTYNRQIIMEECKRHHFSPKVLFSTRQVQTIINLVEQGIGLSFLMDIVAQKQTNISSRPLESPLNIQTGLVWRRDKYLSNALKAFIDFIKDSFPAEK</sequence>
<feature type="domain" description="HTH lysR-type" evidence="5">
    <location>
        <begin position="1"/>
        <end position="58"/>
    </location>
</feature>
<dbReference type="InterPro" id="IPR005119">
    <property type="entry name" value="LysR_subst-bd"/>
</dbReference>
<dbReference type="PANTHER" id="PTHR30419:SF30">
    <property type="entry name" value="LYSR FAMILY TRANSCRIPTIONAL REGULATOR"/>
    <property type="match status" value="1"/>
</dbReference>
<dbReference type="PANTHER" id="PTHR30419">
    <property type="entry name" value="HTH-TYPE TRANSCRIPTIONAL REGULATOR YBHD"/>
    <property type="match status" value="1"/>
</dbReference>
<dbReference type="OrthoDB" id="1677645at2"/>
<keyword evidence="4" id="KW-0804">Transcription</keyword>
<dbReference type="InterPro" id="IPR036390">
    <property type="entry name" value="WH_DNA-bd_sf"/>
</dbReference>
<evidence type="ECO:0000313" key="7">
    <source>
        <dbReference type="Proteomes" id="UP000295063"/>
    </source>
</evidence>
<keyword evidence="7" id="KW-1185">Reference proteome</keyword>
<evidence type="ECO:0000259" key="5">
    <source>
        <dbReference type="PROSITE" id="PS50931"/>
    </source>
</evidence>
<evidence type="ECO:0000256" key="4">
    <source>
        <dbReference type="ARBA" id="ARBA00023163"/>
    </source>
</evidence>
<dbReference type="Gene3D" id="3.40.190.290">
    <property type="match status" value="1"/>
</dbReference>
<keyword evidence="2" id="KW-0805">Transcription regulation</keyword>
<evidence type="ECO:0000256" key="3">
    <source>
        <dbReference type="ARBA" id="ARBA00023125"/>
    </source>
</evidence>
<dbReference type="AlphaFoldDB" id="A0A4V2Q8H2"/>
<dbReference type="InterPro" id="IPR000847">
    <property type="entry name" value="LysR_HTH_N"/>
</dbReference>
<name>A0A4V2Q8H2_9FIRM</name>
<keyword evidence="3 6" id="KW-0238">DNA-binding</keyword>
<dbReference type="GO" id="GO:0005829">
    <property type="term" value="C:cytosol"/>
    <property type="evidence" value="ECO:0007669"/>
    <property type="project" value="TreeGrafter"/>
</dbReference>
<comment type="similarity">
    <text evidence="1">Belongs to the LysR transcriptional regulatory family.</text>
</comment>
<dbReference type="PROSITE" id="PS50931">
    <property type="entry name" value="HTH_LYSR"/>
    <property type="match status" value="1"/>
</dbReference>
<proteinExistence type="inferred from homology"/>
<dbReference type="InterPro" id="IPR036388">
    <property type="entry name" value="WH-like_DNA-bd_sf"/>
</dbReference>
<dbReference type="SUPFAM" id="SSF46785">
    <property type="entry name" value="Winged helix' DNA-binding domain"/>
    <property type="match status" value="1"/>
</dbReference>
<dbReference type="RefSeq" id="WP_132081389.1">
    <property type="nucleotide sequence ID" value="NZ_DAMAKO010000001.1"/>
</dbReference>
<dbReference type="Proteomes" id="UP000295063">
    <property type="component" value="Unassembled WGS sequence"/>
</dbReference>
<comment type="caution">
    <text evidence="6">The sequence shown here is derived from an EMBL/GenBank/DDBJ whole genome shotgun (WGS) entry which is preliminary data.</text>
</comment>
<dbReference type="EMBL" id="SLUI01000008">
    <property type="protein sequence ID" value="TCL36559.1"/>
    <property type="molecule type" value="Genomic_DNA"/>
</dbReference>
<dbReference type="Pfam" id="PF00126">
    <property type="entry name" value="HTH_1"/>
    <property type="match status" value="1"/>
</dbReference>
<dbReference type="FunFam" id="1.10.10.10:FF:000001">
    <property type="entry name" value="LysR family transcriptional regulator"/>
    <property type="match status" value="1"/>
</dbReference>
<protein>
    <submittedName>
        <fullName evidence="6">DNA-binding transcriptional LysR family regulator</fullName>
    </submittedName>
</protein>
<evidence type="ECO:0000256" key="1">
    <source>
        <dbReference type="ARBA" id="ARBA00009437"/>
    </source>
</evidence>
<reference evidence="6 7" key="1">
    <citation type="submission" date="2019-03" db="EMBL/GenBank/DDBJ databases">
        <title>Genomic Encyclopedia of Type Strains, Phase IV (KMG-IV): sequencing the most valuable type-strain genomes for metagenomic binning, comparative biology and taxonomic classification.</title>
        <authorList>
            <person name="Goeker M."/>
        </authorList>
    </citation>
    <scope>NUCLEOTIDE SEQUENCE [LARGE SCALE GENOMIC DNA]</scope>
    <source>
        <strain evidence="6 7">DSM 15969</strain>
    </source>
</reference>
<evidence type="ECO:0000313" key="6">
    <source>
        <dbReference type="EMBL" id="TCL36559.1"/>
    </source>
</evidence>
<organism evidence="6 7">
    <name type="scientific">Anaerospora hongkongensis</name>
    <dbReference type="NCBI Taxonomy" id="244830"/>
    <lineage>
        <taxon>Bacteria</taxon>
        <taxon>Bacillati</taxon>
        <taxon>Bacillota</taxon>
        <taxon>Negativicutes</taxon>
        <taxon>Selenomonadales</taxon>
        <taxon>Sporomusaceae</taxon>
        <taxon>Anaerospora</taxon>
    </lineage>
</organism>
<accession>A0A4V2Q8H2</accession>
<dbReference type="GO" id="GO:0003700">
    <property type="term" value="F:DNA-binding transcription factor activity"/>
    <property type="evidence" value="ECO:0007669"/>
    <property type="project" value="InterPro"/>
</dbReference>
<dbReference type="InterPro" id="IPR050950">
    <property type="entry name" value="HTH-type_LysR_regulators"/>
</dbReference>
<dbReference type="PRINTS" id="PR00039">
    <property type="entry name" value="HTHLYSR"/>
</dbReference>
<gene>
    <name evidence="6" type="ORF">EV210_108205</name>
</gene>
<dbReference type="Pfam" id="PF03466">
    <property type="entry name" value="LysR_substrate"/>
    <property type="match status" value="1"/>
</dbReference>
<dbReference type="GO" id="GO:0003677">
    <property type="term" value="F:DNA binding"/>
    <property type="evidence" value="ECO:0007669"/>
    <property type="project" value="UniProtKB-KW"/>
</dbReference>